<dbReference type="AlphaFoldDB" id="A0A7W7HBQ6"/>
<dbReference type="Proteomes" id="UP000631312">
    <property type="component" value="Unassembled WGS sequence"/>
</dbReference>
<keyword evidence="4" id="KW-0732">Signal</keyword>
<dbReference type="PROSITE" id="PS00330">
    <property type="entry name" value="HEMOLYSIN_CALCIUM"/>
    <property type="match status" value="4"/>
</dbReference>
<comment type="subcellular location">
    <subcellularLocation>
        <location evidence="1">Secreted</location>
    </subcellularLocation>
</comment>
<dbReference type="Gene3D" id="2.150.10.10">
    <property type="entry name" value="Serralysin-like metalloprotease, C-terminal"/>
    <property type="match status" value="4"/>
</dbReference>
<evidence type="ECO:0000256" key="4">
    <source>
        <dbReference type="SAM" id="SignalP"/>
    </source>
</evidence>
<dbReference type="InterPro" id="IPR001343">
    <property type="entry name" value="Hemolysn_Ca-bd"/>
</dbReference>
<evidence type="ECO:0000313" key="8">
    <source>
        <dbReference type="Proteomes" id="UP000631312"/>
    </source>
</evidence>
<name>A0A7W7HBQ6_9ACTN</name>
<dbReference type="EMBL" id="JACHNC010000001">
    <property type="protein sequence ID" value="MBB4747566.1"/>
    <property type="molecule type" value="Genomic_DNA"/>
</dbReference>
<comment type="caution">
    <text evidence="6">The sequence shown here is derived from an EMBL/GenBank/DDBJ whole genome shotgun (WGS) entry which is preliminary data.</text>
</comment>
<evidence type="ECO:0000313" key="7">
    <source>
        <dbReference type="Proteomes" id="UP000590511"/>
    </source>
</evidence>
<dbReference type="Pfam" id="PF00353">
    <property type="entry name" value="HemolysinCabind"/>
    <property type="match status" value="4"/>
</dbReference>
<dbReference type="InterPro" id="IPR050557">
    <property type="entry name" value="RTX_toxin/Mannuronan_C5-epim"/>
</dbReference>
<dbReference type="InterPro" id="IPR018511">
    <property type="entry name" value="Hemolysin-typ_Ca-bd_CS"/>
</dbReference>
<evidence type="ECO:0000256" key="2">
    <source>
        <dbReference type="ARBA" id="ARBA00022525"/>
    </source>
</evidence>
<keyword evidence="2" id="KW-0964">Secreted</keyword>
<feature type="signal peptide" evidence="4">
    <location>
        <begin position="1"/>
        <end position="24"/>
    </location>
</feature>
<dbReference type="EMBL" id="BOMP01000035">
    <property type="protein sequence ID" value="GIE39873.1"/>
    <property type="molecule type" value="Genomic_DNA"/>
</dbReference>
<feature type="chain" id="PRO_5039615229" evidence="4">
    <location>
        <begin position="25"/>
        <end position="463"/>
    </location>
</feature>
<gene>
    <name evidence="5" type="ORF">Alo02nite_27710</name>
    <name evidence="6" type="ORF">BJ964_001727</name>
</gene>
<dbReference type="PANTHER" id="PTHR38340">
    <property type="entry name" value="S-LAYER PROTEIN"/>
    <property type="match status" value="1"/>
</dbReference>
<organism evidence="6 7">
    <name type="scientific">Actinoplanes lobatus</name>
    <dbReference type="NCBI Taxonomy" id="113568"/>
    <lineage>
        <taxon>Bacteria</taxon>
        <taxon>Bacillati</taxon>
        <taxon>Actinomycetota</taxon>
        <taxon>Actinomycetes</taxon>
        <taxon>Micromonosporales</taxon>
        <taxon>Micromonosporaceae</taxon>
        <taxon>Actinoplanes</taxon>
    </lineage>
</organism>
<dbReference type="RefSeq" id="WP_188120190.1">
    <property type="nucleotide sequence ID" value="NZ_BOMP01000035.1"/>
</dbReference>
<accession>A0A7W7HBQ6</accession>
<feature type="region of interest" description="Disordered" evidence="3">
    <location>
        <begin position="150"/>
        <end position="205"/>
    </location>
</feature>
<sequence length="463" mass="47441">MSRLMWAARAGVALLGTTATIAMGAGPAQASSTSVARVDASNIYFKAGSGLANRVVVTMAPEGKDWVIIDDKYEIKAGNECVAIKGDKTKVTCHVMQNANFYLGDRNDTLENRTGVALYAYGSSGNDSITGGSGQDHLYGGSGNDTISGADRDDYLYGESGNDRLNGGDGDDRLYDGSGNDRSNGGAGNDTLLEGPGKDRLYGSADTDTLLASGRTEADYFSGGAGDNDTIDYSRTTKAVTADADGVKGDDGIKGGNDTIATDVENLKGGSGNDTLIGTAGKNWLMGNGGNDRIYGRGGDDWLRGGTGNDLLNGGAGNDQLRGDGEVGYATEKPYSDVLIGGPGVDEADYYNYSTQPIAVDLDGQSGDDGRKGEHDSVGADVENLTGGRGSDILIGNAANNVISGGWGGVDTIQGGAGDDQLIANTDTPYGDGDRDTLDGGTHVSGDACFYGVAEDTAINCES</sequence>
<reference evidence="6 7" key="1">
    <citation type="submission" date="2020-08" db="EMBL/GenBank/DDBJ databases">
        <title>Sequencing the genomes of 1000 actinobacteria strains.</title>
        <authorList>
            <person name="Klenk H.-P."/>
        </authorList>
    </citation>
    <scope>NUCLEOTIDE SEQUENCE [LARGE SCALE GENOMIC DNA]</scope>
    <source>
        <strain evidence="6 7">DSM 43150</strain>
    </source>
</reference>
<dbReference type="GO" id="GO:0005509">
    <property type="term" value="F:calcium ion binding"/>
    <property type="evidence" value="ECO:0007669"/>
    <property type="project" value="InterPro"/>
</dbReference>
<evidence type="ECO:0000313" key="6">
    <source>
        <dbReference type="EMBL" id="MBB4747566.1"/>
    </source>
</evidence>
<evidence type="ECO:0000313" key="5">
    <source>
        <dbReference type="EMBL" id="GIE39873.1"/>
    </source>
</evidence>
<evidence type="ECO:0000256" key="1">
    <source>
        <dbReference type="ARBA" id="ARBA00004613"/>
    </source>
</evidence>
<dbReference type="PRINTS" id="PR00313">
    <property type="entry name" value="CABNDNGRPT"/>
</dbReference>
<protein>
    <submittedName>
        <fullName evidence="6">Ca2+-binding RTX toxin-like protein</fullName>
    </submittedName>
</protein>
<evidence type="ECO:0000256" key="3">
    <source>
        <dbReference type="SAM" id="MobiDB-lite"/>
    </source>
</evidence>
<proteinExistence type="predicted"/>
<dbReference type="InterPro" id="IPR011049">
    <property type="entry name" value="Serralysin-like_metalloprot_C"/>
</dbReference>
<dbReference type="GO" id="GO:0005576">
    <property type="term" value="C:extracellular region"/>
    <property type="evidence" value="ECO:0007669"/>
    <property type="project" value="UniProtKB-SubCell"/>
</dbReference>
<dbReference type="Proteomes" id="UP000590511">
    <property type="component" value="Unassembled WGS sequence"/>
</dbReference>
<dbReference type="PANTHER" id="PTHR38340:SF1">
    <property type="entry name" value="S-LAYER PROTEIN"/>
    <property type="match status" value="1"/>
</dbReference>
<reference evidence="5 8" key="2">
    <citation type="submission" date="2021-01" db="EMBL/GenBank/DDBJ databases">
        <title>Whole genome shotgun sequence of Actinoplanes lobatus NBRC 12513.</title>
        <authorList>
            <person name="Komaki H."/>
            <person name="Tamura T."/>
        </authorList>
    </citation>
    <scope>NUCLEOTIDE SEQUENCE [LARGE SCALE GENOMIC DNA]</scope>
    <source>
        <strain evidence="5 8">NBRC 12513</strain>
    </source>
</reference>
<dbReference type="SUPFAM" id="SSF51120">
    <property type="entry name" value="beta-Roll"/>
    <property type="match status" value="3"/>
</dbReference>
<keyword evidence="8" id="KW-1185">Reference proteome</keyword>